<evidence type="ECO:0000259" key="1">
    <source>
        <dbReference type="Pfam" id="PF11638"/>
    </source>
</evidence>
<sequence>MSRGLLDTVTVTGPGAASAKYDVLSALLVLATQGEGVEARLALRLSLLITARYNWRRGHFAVGQKELARMWGVTERTVKREMAELRGRGWITVDIPAARGRVASYKIDFNTVLRSTAPFWDAVGPDFAARVAGAPEPAEEVPSNVVPLPSRSVSLSNQDIPEWLAIAARLKEQDPKIYNAWFAQLDVFDCQGDVLRLVAPSRFVSDYVRTHFLSRLMTAALAEGHKFEKIEIQP</sequence>
<dbReference type="Proteomes" id="UP000051184">
    <property type="component" value="Unassembled WGS sequence"/>
</dbReference>
<dbReference type="STRING" id="1715691.TA5113_02514"/>
<gene>
    <name evidence="3" type="ORF">TA5114_01632</name>
</gene>
<proteinExistence type="predicted"/>
<protein>
    <submittedName>
        <fullName evidence="3">Chromosomal replication initiation protein</fullName>
    </submittedName>
</protein>
<evidence type="ECO:0000313" key="4">
    <source>
        <dbReference type="Proteomes" id="UP000051184"/>
    </source>
</evidence>
<evidence type="ECO:0000259" key="2">
    <source>
        <dbReference type="Pfam" id="PF13545"/>
    </source>
</evidence>
<dbReference type="RefSeq" id="WP_058314790.1">
    <property type="nucleotide sequence ID" value="NZ_CYTO01000024.1"/>
</dbReference>
<dbReference type="InterPro" id="IPR012318">
    <property type="entry name" value="HTH_CRP"/>
</dbReference>
<keyword evidence="4" id="KW-1185">Reference proteome</keyword>
<accession>A0A0P1IQR2</accession>
<dbReference type="Gene3D" id="3.30.300.180">
    <property type="match status" value="1"/>
</dbReference>
<evidence type="ECO:0000313" key="3">
    <source>
        <dbReference type="EMBL" id="CUK25828.1"/>
    </source>
</evidence>
<dbReference type="Gene3D" id="1.10.10.10">
    <property type="entry name" value="Winged helix-like DNA-binding domain superfamily/Winged helix DNA-binding domain"/>
    <property type="match status" value="1"/>
</dbReference>
<dbReference type="GO" id="GO:0006355">
    <property type="term" value="P:regulation of DNA-templated transcription"/>
    <property type="evidence" value="ECO:0007669"/>
    <property type="project" value="InterPro"/>
</dbReference>
<organism evidence="3 4">
    <name type="scientific">Cognatishimia activa</name>
    <dbReference type="NCBI Taxonomy" id="1715691"/>
    <lineage>
        <taxon>Bacteria</taxon>
        <taxon>Pseudomonadati</taxon>
        <taxon>Pseudomonadota</taxon>
        <taxon>Alphaproteobacteria</taxon>
        <taxon>Rhodobacterales</taxon>
        <taxon>Paracoccaceae</taxon>
        <taxon>Cognatishimia</taxon>
    </lineage>
</organism>
<reference evidence="4" key="1">
    <citation type="submission" date="2015-09" db="EMBL/GenBank/DDBJ databases">
        <authorList>
            <person name="Rodrigo-Torres Lidia"/>
            <person name="Arahal R.David."/>
        </authorList>
    </citation>
    <scope>NUCLEOTIDE SEQUENCE [LARGE SCALE GENOMIC DNA]</scope>
    <source>
        <strain evidence="4">CECT 5114</strain>
    </source>
</reference>
<dbReference type="Pfam" id="PF13545">
    <property type="entry name" value="HTH_Crp_2"/>
    <property type="match status" value="1"/>
</dbReference>
<dbReference type="InterPro" id="IPR038454">
    <property type="entry name" value="DnaA_N_sf"/>
</dbReference>
<dbReference type="AlphaFoldDB" id="A0A0P1IQR2"/>
<dbReference type="InterPro" id="IPR036388">
    <property type="entry name" value="WH-like_DNA-bd_sf"/>
</dbReference>
<dbReference type="InterPro" id="IPR024633">
    <property type="entry name" value="DnaA_N_dom"/>
</dbReference>
<dbReference type="SUPFAM" id="SSF46785">
    <property type="entry name" value="Winged helix' DNA-binding domain"/>
    <property type="match status" value="1"/>
</dbReference>
<dbReference type="InterPro" id="IPR036390">
    <property type="entry name" value="WH_DNA-bd_sf"/>
</dbReference>
<dbReference type="GO" id="GO:0003677">
    <property type="term" value="F:DNA binding"/>
    <property type="evidence" value="ECO:0007669"/>
    <property type="project" value="InterPro"/>
</dbReference>
<feature type="domain" description="HTH crp-type" evidence="2">
    <location>
        <begin position="40"/>
        <end position="92"/>
    </location>
</feature>
<dbReference type="OrthoDB" id="7657434at2"/>
<dbReference type="Pfam" id="PF11638">
    <property type="entry name" value="DnaA_N"/>
    <property type="match status" value="1"/>
</dbReference>
<dbReference type="EMBL" id="CYUE01000016">
    <property type="protein sequence ID" value="CUK25828.1"/>
    <property type="molecule type" value="Genomic_DNA"/>
</dbReference>
<name>A0A0P1IQR2_9RHOB</name>
<feature type="domain" description="DnaA N-terminal" evidence="1">
    <location>
        <begin position="163"/>
        <end position="219"/>
    </location>
</feature>